<organism evidence="1">
    <name type="scientific">gut metagenome</name>
    <dbReference type="NCBI Taxonomy" id="749906"/>
    <lineage>
        <taxon>unclassified sequences</taxon>
        <taxon>metagenomes</taxon>
        <taxon>organismal metagenomes</taxon>
    </lineage>
</organism>
<evidence type="ECO:0000313" key="1">
    <source>
        <dbReference type="EMBL" id="EJX09103.1"/>
    </source>
</evidence>
<comment type="caution">
    <text evidence="1">The sequence shown here is derived from an EMBL/GenBank/DDBJ whole genome shotgun (WGS) entry which is preliminary data.</text>
</comment>
<protein>
    <submittedName>
        <fullName evidence="1">Uncharacterized protein</fullName>
    </submittedName>
</protein>
<gene>
    <name evidence="1" type="ORF">EVA_02783</name>
</gene>
<proteinExistence type="predicted"/>
<dbReference type="AlphaFoldDB" id="J9H0F8"/>
<reference evidence="1" key="1">
    <citation type="journal article" date="2012" name="PLoS ONE">
        <title>Gene sets for utilization of primary and secondary nutrition supplies in the distal gut of endangered iberian lynx.</title>
        <authorList>
            <person name="Alcaide M."/>
            <person name="Messina E."/>
            <person name="Richter M."/>
            <person name="Bargiela R."/>
            <person name="Peplies J."/>
            <person name="Huws S.A."/>
            <person name="Newbold C.J."/>
            <person name="Golyshin P.N."/>
            <person name="Simon M.A."/>
            <person name="Lopez G."/>
            <person name="Yakimov M.M."/>
            <person name="Ferrer M."/>
        </authorList>
    </citation>
    <scope>NUCLEOTIDE SEQUENCE</scope>
</reference>
<accession>J9H0F8</accession>
<sequence>MYIGWMWRLSCDRCSGSFYCLSCFTKYGFYRLFRAMPTTNIVFFYVELCYLNECNFH</sequence>
<name>J9H0F8_9ZZZZ</name>
<dbReference type="EMBL" id="AMCI01000461">
    <property type="protein sequence ID" value="EJX09103.1"/>
    <property type="molecule type" value="Genomic_DNA"/>
</dbReference>